<evidence type="ECO:0000256" key="1">
    <source>
        <dbReference type="SAM" id="SignalP"/>
    </source>
</evidence>
<keyword evidence="1" id="KW-0732">Signal</keyword>
<dbReference type="EMBL" id="WNWS01000123">
    <property type="protein sequence ID" value="KAE9979144.1"/>
    <property type="molecule type" value="Genomic_DNA"/>
</dbReference>
<gene>
    <name evidence="2" type="ORF">EG328_001085</name>
</gene>
<evidence type="ECO:0000313" key="2">
    <source>
        <dbReference type="EMBL" id="KAE9979144.1"/>
    </source>
</evidence>
<accession>A0A8H3V2G3</accession>
<feature type="chain" id="PRO_5034541881" evidence="1">
    <location>
        <begin position="23"/>
        <end position="123"/>
    </location>
</feature>
<protein>
    <submittedName>
        <fullName evidence="2">Uncharacterized protein</fullName>
    </submittedName>
</protein>
<reference evidence="2 3" key="1">
    <citation type="submission" date="2018-12" db="EMBL/GenBank/DDBJ databases">
        <title>Venturia inaequalis Genome Resource.</title>
        <authorList>
            <person name="Lichtner F.J."/>
        </authorList>
    </citation>
    <scope>NUCLEOTIDE SEQUENCE [LARGE SCALE GENOMIC DNA]</scope>
    <source>
        <strain evidence="2 3">120213</strain>
    </source>
</reference>
<dbReference type="AlphaFoldDB" id="A0A8H3V2G3"/>
<name>A0A8H3V2G3_VENIN</name>
<organism evidence="2 3">
    <name type="scientific">Venturia inaequalis</name>
    <name type="common">Apple scab fungus</name>
    <dbReference type="NCBI Taxonomy" id="5025"/>
    <lineage>
        <taxon>Eukaryota</taxon>
        <taxon>Fungi</taxon>
        <taxon>Dikarya</taxon>
        <taxon>Ascomycota</taxon>
        <taxon>Pezizomycotina</taxon>
        <taxon>Dothideomycetes</taxon>
        <taxon>Pleosporomycetidae</taxon>
        <taxon>Venturiales</taxon>
        <taxon>Venturiaceae</taxon>
        <taxon>Venturia</taxon>
    </lineage>
</organism>
<dbReference type="Proteomes" id="UP000447873">
    <property type="component" value="Unassembled WGS sequence"/>
</dbReference>
<sequence>MQFATLLSFSLAAFFFAPTILAVSAAMAPTYVGILTRENSVTGTQIQVNHKTAAGAGKPQEVDRTDMPGVICNMQLRMYEMKIPTPNMIFSDEANLIDSLSPVAIHPTRMIIVLIMVSMNQIA</sequence>
<comment type="caution">
    <text evidence="2">The sequence shown here is derived from an EMBL/GenBank/DDBJ whole genome shotgun (WGS) entry which is preliminary data.</text>
</comment>
<evidence type="ECO:0000313" key="3">
    <source>
        <dbReference type="Proteomes" id="UP000447873"/>
    </source>
</evidence>
<feature type="signal peptide" evidence="1">
    <location>
        <begin position="1"/>
        <end position="22"/>
    </location>
</feature>
<proteinExistence type="predicted"/>